<comment type="activity regulation">
    <text evidence="10">Non-allosteric.</text>
</comment>
<dbReference type="InterPro" id="IPR000023">
    <property type="entry name" value="Phosphofructokinase_dom"/>
</dbReference>
<comment type="subcellular location">
    <subcellularLocation>
        <location evidence="10">Cytoplasm</location>
    </subcellularLocation>
</comment>
<keyword evidence="6 10" id="KW-0418">Kinase</keyword>
<dbReference type="GO" id="GO:0006002">
    <property type="term" value="P:fructose 6-phosphate metabolic process"/>
    <property type="evidence" value="ECO:0007669"/>
    <property type="project" value="InterPro"/>
</dbReference>
<dbReference type="GO" id="GO:0003872">
    <property type="term" value="F:6-phosphofructokinase activity"/>
    <property type="evidence" value="ECO:0007669"/>
    <property type="project" value="UniProtKB-UniRule"/>
</dbReference>
<proteinExistence type="inferred from homology"/>
<keyword evidence="5 10" id="KW-0479">Metal-binding</keyword>
<dbReference type="UniPathway" id="UPA00109">
    <property type="reaction ID" value="UER00182"/>
</dbReference>
<evidence type="ECO:0000256" key="2">
    <source>
        <dbReference type="ARBA" id="ARBA00003138"/>
    </source>
</evidence>
<feature type="site" description="Important for catalytic activity; stabilizes the transition state when the phosphoryl donor is PPi" evidence="10">
    <location>
        <position position="201"/>
    </location>
</feature>
<feature type="binding site" description="in other chain" evidence="10">
    <location>
        <begin position="202"/>
        <end position="204"/>
    </location>
    <ligand>
        <name>substrate</name>
        <note>ligand shared between dimeric partners</note>
    </ligand>
</feature>
<evidence type="ECO:0000256" key="4">
    <source>
        <dbReference type="ARBA" id="ARBA00022679"/>
    </source>
</evidence>
<feature type="binding site" evidence="10">
    <location>
        <begin position="241"/>
        <end position="242"/>
    </location>
    <ligand>
        <name>substrate</name>
        <note>ligand shared between dimeric partners</note>
    </ligand>
</feature>
<evidence type="ECO:0000313" key="13">
    <source>
        <dbReference type="Proteomes" id="UP000217838"/>
    </source>
</evidence>
<feature type="binding site" evidence="10">
    <location>
        <position position="174"/>
    </location>
    <ligand>
        <name>Mg(2+)</name>
        <dbReference type="ChEBI" id="CHEBI:18420"/>
        <note>catalytic</note>
    </ligand>
</feature>
<evidence type="ECO:0000256" key="6">
    <source>
        <dbReference type="ARBA" id="ARBA00022777"/>
    </source>
</evidence>
<dbReference type="EMBL" id="NVUU01000098">
    <property type="protein sequence ID" value="PCI92533.1"/>
    <property type="molecule type" value="Genomic_DNA"/>
</dbReference>
<gene>
    <name evidence="10" type="primary">pfp</name>
    <name evidence="12" type="ORF">COB11_07170</name>
</gene>
<comment type="subunit">
    <text evidence="10">Homodimer.</text>
</comment>
<keyword evidence="7 10" id="KW-0460">Magnesium</keyword>
<feature type="binding site" description="in other chain" evidence="10">
    <location>
        <begin position="417"/>
        <end position="420"/>
    </location>
    <ligand>
        <name>substrate</name>
        <note>ligand shared between dimeric partners</note>
    </ligand>
</feature>
<evidence type="ECO:0000256" key="1">
    <source>
        <dbReference type="ARBA" id="ARBA00001946"/>
    </source>
</evidence>
<comment type="pathway">
    <text evidence="10">Carbohydrate degradation; glycolysis; D-glyceraldehyde 3-phosphate and glycerone phosphate from D-glucose: step 3/4.</text>
</comment>
<accession>A0A2A4YCM0</accession>
<feature type="active site" description="Proton acceptor" evidence="10">
    <location>
        <position position="204"/>
    </location>
</feature>
<evidence type="ECO:0000256" key="5">
    <source>
        <dbReference type="ARBA" id="ARBA00022723"/>
    </source>
</evidence>
<feature type="binding site" description="in other chain" evidence="10">
    <location>
        <begin position="249"/>
        <end position="251"/>
    </location>
    <ligand>
        <name>substrate</name>
        <note>ligand shared between dimeric partners</note>
    </ligand>
</feature>
<dbReference type="GO" id="GO:0005524">
    <property type="term" value="F:ATP binding"/>
    <property type="evidence" value="ECO:0007669"/>
    <property type="project" value="InterPro"/>
</dbReference>
<dbReference type="Gene3D" id="3.40.50.450">
    <property type="match status" value="1"/>
</dbReference>
<evidence type="ECO:0000256" key="10">
    <source>
        <dbReference type="HAMAP-Rule" id="MF_01980"/>
    </source>
</evidence>
<dbReference type="GO" id="GO:0005829">
    <property type="term" value="C:cytosol"/>
    <property type="evidence" value="ECO:0007669"/>
    <property type="project" value="TreeGrafter"/>
</dbReference>
<comment type="caution">
    <text evidence="10">Lacks conserved residue(s) required for the propagation of feature annotation.</text>
</comment>
<dbReference type="Gene3D" id="1.10.10.480">
    <property type="entry name" value="Phosphofructokinase, domain 3"/>
    <property type="match status" value="1"/>
</dbReference>
<dbReference type="SUPFAM" id="SSF53784">
    <property type="entry name" value="Phosphofructokinase"/>
    <property type="match status" value="1"/>
</dbReference>
<dbReference type="HAMAP" id="MF_01980">
    <property type="entry name" value="Phosphofructokinase_II_Long"/>
    <property type="match status" value="1"/>
</dbReference>
<comment type="caution">
    <text evidence="12">The sequence shown here is derived from an EMBL/GenBank/DDBJ whole genome shotgun (WGS) entry which is preliminary data.</text>
</comment>
<keyword evidence="3 10" id="KW-0963">Cytoplasm</keyword>
<dbReference type="Proteomes" id="UP000217838">
    <property type="component" value="Unassembled WGS sequence"/>
</dbReference>
<dbReference type="PIRSF" id="PIRSF005677">
    <property type="entry name" value="PPi_PFK_PfpB"/>
    <property type="match status" value="1"/>
</dbReference>
<reference evidence="13" key="1">
    <citation type="submission" date="2017-08" db="EMBL/GenBank/DDBJ databases">
        <title>A dynamic microbial community with high functional redundancy inhabits the cold, oxic subseafloor aquifer.</title>
        <authorList>
            <person name="Tully B.J."/>
            <person name="Wheat C.G."/>
            <person name="Glazer B.T."/>
            <person name="Huber J.A."/>
        </authorList>
    </citation>
    <scope>NUCLEOTIDE SEQUENCE [LARGE SCALE GENOMIC DNA]</scope>
</reference>
<dbReference type="InterPro" id="IPR011183">
    <property type="entry name" value="PfpB_PPi_PFK"/>
</dbReference>
<keyword evidence="8 10" id="KW-0324">Glycolysis</keyword>
<dbReference type="EC" id="2.7.1.90" evidence="10"/>
<keyword evidence="4 10" id="KW-0808">Transferase</keyword>
<protein>
    <recommendedName>
        <fullName evidence="10">Pyrophosphate--fructose 6-phosphate 1-phosphotransferase</fullName>
        <ecNumber evidence="10">2.7.1.90</ecNumber>
    </recommendedName>
    <alternativeName>
        <fullName evidence="10">6-phosphofructokinase, pyrophosphate dependent</fullName>
    </alternativeName>
    <alternativeName>
        <fullName evidence="10">PPi-dependent phosphofructokinase</fullName>
        <shortName evidence="10">PPi-PFK</shortName>
    </alternativeName>
    <alternativeName>
        <fullName evidence="10">Pyrophosphate-dependent 6-phosphofructose-1-kinase</fullName>
    </alternativeName>
</protein>
<evidence type="ECO:0000256" key="7">
    <source>
        <dbReference type="ARBA" id="ARBA00022842"/>
    </source>
</evidence>
<dbReference type="AlphaFoldDB" id="A0A2A4YCM0"/>
<evidence type="ECO:0000313" key="12">
    <source>
        <dbReference type="EMBL" id="PCI92533.1"/>
    </source>
</evidence>
<feature type="binding site" evidence="10">
    <location>
        <position position="80"/>
    </location>
    <ligand>
        <name>diphosphate</name>
        <dbReference type="ChEBI" id="CHEBI:33019"/>
    </ligand>
</feature>
<comment type="similarity">
    <text evidence="10">Belongs to the phosphofructokinase type A (PFKA) family. PPi-dependent PFK group II subfamily. Clade 'Long' sub-subfamily.</text>
</comment>
<dbReference type="GO" id="GO:0009749">
    <property type="term" value="P:response to glucose"/>
    <property type="evidence" value="ECO:0007669"/>
    <property type="project" value="TreeGrafter"/>
</dbReference>
<name>A0A2A4YCM0_UNCAE</name>
<organism evidence="12 13">
    <name type="scientific">Aerophobetes bacterium</name>
    <dbReference type="NCBI Taxonomy" id="2030807"/>
    <lineage>
        <taxon>Bacteria</taxon>
        <taxon>Candidatus Aerophobota</taxon>
    </lineage>
</organism>
<feature type="binding site" description="in other chain" evidence="10">
    <location>
        <position position="310"/>
    </location>
    <ligand>
        <name>substrate</name>
        <note>ligand shared between dimeric partners</note>
    </ligand>
</feature>
<dbReference type="Gene3D" id="3.40.50.460">
    <property type="entry name" value="Phosphofructokinase domain"/>
    <property type="match status" value="1"/>
</dbReference>
<dbReference type="PANTHER" id="PTHR43650:SF1">
    <property type="entry name" value="PYROPHOSPHATE--FRUCTOSE 6-PHOSPHATE 1-PHOSPHOTRANSFERASE SUBUNIT BETA 2"/>
    <property type="match status" value="1"/>
</dbReference>
<dbReference type="GO" id="GO:0047334">
    <property type="term" value="F:diphosphate-fructose-6-phosphate 1-phosphotransferase activity"/>
    <property type="evidence" value="ECO:0007669"/>
    <property type="project" value="UniProtKB-EC"/>
</dbReference>
<feature type="site" description="Important for catalytic activity and substrate specificity; stabilizes the transition state when the phosphoryl donor is PPi; prevents ATP from binding by mimicking the alpha-phosphate group of ATP" evidence="10">
    <location>
        <position position="175"/>
    </location>
</feature>
<dbReference type="NCBIfam" id="TIGR02477">
    <property type="entry name" value="PFKA_PPi"/>
    <property type="match status" value="1"/>
</dbReference>
<dbReference type="InterPro" id="IPR035966">
    <property type="entry name" value="PKF_sf"/>
</dbReference>
<comment type="cofactor">
    <cofactor evidence="1 10">
        <name>Mg(2+)</name>
        <dbReference type="ChEBI" id="CHEBI:18420"/>
    </cofactor>
</comment>
<dbReference type="Pfam" id="PF00365">
    <property type="entry name" value="PFK"/>
    <property type="match status" value="1"/>
</dbReference>
<dbReference type="PRINTS" id="PR00476">
    <property type="entry name" value="PHFRCTKINASE"/>
</dbReference>
<dbReference type="NCBIfam" id="NF005482">
    <property type="entry name" value="PRK07085.1"/>
    <property type="match status" value="1"/>
</dbReference>
<evidence type="ECO:0000256" key="8">
    <source>
        <dbReference type="ARBA" id="ARBA00023152"/>
    </source>
</evidence>
<dbReference type="GO" id="GO:0046872">
    <property type="term" value="F:metal ion binding"/>
    <property type="evidence" value="ECO:0007669"/>
    <property type="project" value="UniProtKB-KW"/>
</dbReference>
<dbReference type="InterPro" id="IPR022953">
    <property type="entry name" value="ATP_PFK"/>
</dbReference>
<comment type="function">
    <text evidence="2 10">Catalyzes the phosphorylation of D-fructose 6-phosphate, the first committing step of glycolysis. Uses inorganic phosphate (PPi) as phosphoryl donor instead of ATP like common ATP-dependent phosphofructokinases (ATP-PFKs), which renders the reaction reversible, and can thus function both in glycolysis and gluconeogenesis. Consistently, PPi-PFK can replace the enzymes of both the forward (ATP-PFK) and reverse (fructose-bisphosphatase (FBPase)) reactions.</text>
</comment>
<comment type="catalytic activity">
    <reaction evidence="9 10">
        <text>beta-D-fructose 6-phosphate + diphosphate = beta-D-fructose 1,6-bisphosphate + phosphate + H(+)</text>
        <dbReference type="Rhea" id="RHEA:13613"/>
        <dbReference type="ChEBI" id="CHEBI:15378"/>
        <dbReference type="ChEBI" id="CHEBI:32966"/>
        <dbReference type="ChEBI" id="CHEBI:33019"/>
        <dbReference type="ChEBI" id="CHEBI:43474"/>
        <dbReference type="ChEBI" id="CHEBI:57634"/>
        <dbReference type="EC" id="2.7.1.90"/>
    </reaction>
</comment>
<feature type="domain" description="Phosphofructokinase" evidence="11">
    <location>
        <begin position="72"/>
        <end position="442"/>
    </location>
</feature>
<dbReference type="PANTHER" id="PTHR43650">
    <property type="entry name" value="PYROPHOSPHATE--FRUCTOSE 6-PHOSPHATE 1-PHOSPHOTRANSFERASE"/>
    <property type="match status" value="1"/>
</dbReference>
<evidence type="ECO:0000256" key="3">
    <source>
        <dbReference type="ARBA" id="ARBA00022490"/>
    </source>
</evidence>
<sequence length="543" mass="60413">MSESPLLSARRKYQLHLPEIFENLASVCFEKNKETTSVSDAVEIKSLFPHLFGLSLLSAKTCKDKKDFPSFRVGVVLSGGQAAGGHNVIIGLFDALKTLNPDSCLIGFLNGPSGIIDGNVHELDEEFVSPYRNTGGFDLIGSGRTKIETEEQLKSSLETIQKFKLDGLVVIGGDDSNTNAVVLAEYLIKNGCTTKVVGVPKTIDGDLRNEYVEMSFGFDTACKTYSEMIGNLERDAISAKKYTHFVKLMGRSASHIALECALQTHPNYTFISEEVLEKKLTIKCITKELADLVEARSEKKKNYGVILIPEGLIEFIPEMKSLIEKLNDLLAGSEFASLDASASIDKVKKTLKEELLKTFEFLPEGIQKQLLLDRDPHGNVQVSHINTEKLFMETVAKELKQRDFKGSFSPVAHFFGYEGRAGFPSNFDATYCYALGYTAAALIKEGLSGYMACVNNLLADAKDWRVMGVPIISLMNLEMRKGKKKPVIQKALVDLDKGPFETFQKYRESWMLDDDYQFPGPIQFFGDPQITDRPPEILKLERS</sequence>
<evidence type="ECO:0000259" key="11">
    <source>
        <dbReference type="Pfam" id="PF00365"/>
    </source>
</evidence>
<evidence type="ECO:0000256" key="9">
    <source>
        <dbReference type="ARBA" id="ARBA00048072"/>
    </source>
</evidence>